<feature type="transmembrane region" description="Helical" evidence="1">
    <location>
        <begin position="147"/>
        <end position="172"/>
    </location>
</feature>
<gene>
    <name evidence="2" type="ORF">TOLI1172_LOCUS6431</name>
</gene>
<feature type="transmembrane region" description="Helical" evidence="1">
    <location>
        <begin position="65"/>
        <end position="84"/>
    </location>
</feature>
<evidence type="ECO:0000256" key="1">
    <source>
        <dbReference type="SAM" id="Phobius"/>
    </source>
</evidence>
<feature type="transmembrane region" description="Helical" evidence="1">
    <location>
        <begin position="96"/>
        <end position="114"/>
    </location>
</feature>
<keyword evidence="1" id="KW-1133">Transmembrane helix</keyword>
<dbReference type="AlphaFoldDB" id="A0A7S1ET35"/>
<sequence>MVLGFVSGFVGSSVGLGARSALCSELSPKSLVGLRKNKVVVCVVETNTRVANGIVSKVSVGATRGAFLLSIFLGASVLVAQRIVMQTTLSQEKMVLLGLLMAVPGVAISSSRRIKEAAKALSWSVSGELQEYSARCWFSSLLAATGLLVAGLWNVGLGGAIFAVSQLWYWAFSKFSVENNGEVLPTTSATQKYEVFGSLMCAAFALMTNMLGTFSVLNAALFVTMVVFYGLTQLESNLISNEM</sequence>
<dbReference type="EMBL" id="HBFP01008970">
    <property type="protein sequence ID" value="CAD8822035.1"/>
    <property type="molecule type" value="Transcribed_RNA"/>
</dbReference>
<protein>
    <submittedName>
        <fullName evidence="2">Uncharacterized protein</fullName>
    </submittedName>
</protein>
<keyword evidence="1" id="KW-0472">Membrane</keyword>
<proteinExistence type="predicted"/>
<keyword evidence="1" id="KW-0812">Transmembrane</keyword>
<name>A0A7S1ET35_9RHOD</name>
<accession>A0A7S1ET35</accession>
<organism evidence="2">
    <name type="scientific">Timspurckia oligopyrenoides</name>
    <dbReference type="NCBI Taxonomy" id="708627"/>
    <lineage>
        <taxon>Eukaryota</taxon>
        <taxon>Rhodophyta</taxon>
        <taxon>Bangiophyceae</taxon>
        <taxon>Porphyridiales</taxon>
        <taxon>Porphyridiaceae</taxon>
        <taxon>Timspurckia</taxon>
    </lineage>
</organism>
<evidence type="ECO:0000313" key="2">
    <source>
        <dbReference type="EMBL" id="CAD8822035.1"/>
    </source>
</evidence>
<feature type="transmembrane region" description="Helical" evidence="1">
    <location>
        <begin position="217"/>
        <end position="234"/>
    </location>
</feature>
<reference evidence="2" key="1">
    <citation type="submission" date="2021-01" db="EMBL/GenBank/DDBJ databases">
        <authorList>
            <person name="Corre E."/>
            <person name="Pelletier E."/>
            <person name="Niang G."/>
            <person name="Scheremetjew M."/>
            <person name="Finn R."/>
            <person name="Kale V."/>
            <person name="Holt S."/>
            <person name="Cochrane G."/>
            <person name="Meng A."/>
            <person name="Brown T."/>
            <person name="Cohen L."/>
        </authorList>
    </citation>
    <scope>NUCLEOTIDE SEQUENCE</scope>
    <source>
        <strain evidence="2">CCMP3278</strain>
    </source>
</reference>